<proteinExistence type="predicted"/>
<reference evidence="2" key="1">
    <citation type="submission" date="2018-10" db="EMBL/GenBank/DDBJ databases">
        <title>Hidden diversity of soil giant viruses.</title>
        <authorList>
            <person name="Schulz F."/>
            <person name="Alteio L."/>
            <person name="Goudeau D."/>
            <person name="Ryan E.M."/>
            <person name="Malmstrom R.R."/>
            <person name="Blanchard J."/>
            <person name="Woyke T."/>
        </authorList>
    </citation>
    <scope>NUCLEOTIDE SEQUENCE</scope>
    <source>
        <strain evidence="2">TEV1</strain>
    </source>
</reference>
<evidence type="ECO:0000256" key="1">
    <source>
        <dbReference type="SAM" id="MobiDB-lite"/>
    </source>
</evidence>
<name>A0A3G4ZP82_9VIRU</name>
<dbReference type="EMBL" id="MK071983">
    <property type="protein sequence ID" value="AYV76214.1"/>
    <property type="molecule type" value="Genomic_DNA"/>
</dbReference>
<accession>A0A3G4ZP82</accession>
<organism evidence="2">
    <name type="scientific">Terrestrivirus sp</name>
    <dbReference type="NCBI Taxonomy" id="2487775"/>
    <lineage>
        <taxon>Viruses</taxon>
        <taxon>Varidnaviria</taxon>
        <taxon>Bamfordvirae</taxon>
        <taxon>Nucleocytoviricota</taxon>
        <taxon>Megaviricetes</taxon>
        <taxon>Imitervirales</taxon>
        <taxon>Mimiviridae</taxon>
        <taxon>Klosneuvirinae</taxon>
    </lineage>
</organism>
<gene>
    <name evidence="2" type="ORF">Terrestrivirus5_36</name>
</gene>
<evidence type="ECO:0008006" key="3">
    <source>
        <dbReference type="Google" id="ProtNLM"/>
    </source>
</evidence>
<protein>
    <recommendedName>
        <fullName evidence="3">Fe2OG dioxygenase domain-containing protein</fullName>
    </recommendedName>
</protein>
<dbReference type="Gene3D" id="2.60.120.620">
    <property type="entry name" value="q2cbj1_9rhob like domain"/>
    <property type="match status" value="1"/>
</dbReference>
<sequence length="467" mass="53856">MTDMNIPFSNELGLNEYKLLMKTGPHIDTIYTKGSFNDELSVTNKPHKCIGDIFSDQNNAARYYFDKFDDEYQSLYRVVNPNETEMDKYGQKKKYLNRYSNVRFSYDSTEKIKAALSPLKKVAEFGDVAKQQTRVDENIRKGFDVVIDQKNVVTNITDTLREMFYEKTGIRNIRVEPYKINIYEKGDFFTEHRDSPSRDLIATIVLHVDGEYDSMIIDGRTWKSIDGNVLIFYSDVLHEVKPVVNYRETMTFKVFITKTLSDVITPESCGSKMIFSPGIGDIAQKIAKRINISKQFGILLQNGYTYLDIEEYSDFDSDEKTLKGVDNDIIGAIKELDLKYRFVPVITKDVEMVDEYSNYYSNSSESDSDSESDESSSEHVKTRFSPSHKKPTYEGFPDEIDNLSIYNICAQLREKIHCSDEAMSMPVYYLGKGFRVGERTRRNVYIGNQYSGHVEENIYLNILIVVG</sequence>
<feature type="compositionally biased region" description="Acidic residues" evidence="1">
    <location>
        <begin position="366"/>
        <end position="375"/>
    </location>
</feature>
<feature type="region of interest" description="Disordered" evidence="1">
    <location>
        <begin position="360"/>
        <end position="395"/>
    </location>
</feature>
<evidence type="ECO:0000313" key="2">
    <source>
        <dbReference type="EMBL" id="AYV76214.1"/>
    </source>
</evidence>